<proteinExistence type="inferred from homology"/>
<dbReference type="InterPro" id="IPR007627">
    <property type="entry name" value="RNA_pol_sigma70_r2"/>
</dbReference>
<dbReference type="PANTHER" id="PTHR43133">
    <property type="entry name" value="RNA POLYMERASE ECF-TYPE SIGMA FACTO"/>
    <property type="match status" value="1"/>
</dbReference>
<organism evidence="7 8">
    <name type="scientific">Geochorda subterranea</name>
    <dbReference type="NCBI Taxonomy" id="3109564"/>
    <lineage>
        <taxon>Bacteria</taxon>
        <taxon>Bacillati</taxon>
        <taxon>Bacillota</taxon>
        <taxon>Limnochordia</taxon>
        <taxon>Limnochordales</taxon>
        <taxon>Geochordaceae</taxon>
        <taxon>Geochorda</taxon>
    </lineage>
</organism>
<dbReference type="PANTHER" id="PTHR43133:SF62">
    <property type="entry name" value="RNA POLYMERASE SIGMA FACTOR SIGZ"/>
    <property type="match status" value="1"/>
</dbReference>
<keyword evidence="4" id="KW-0804">Transcription</keyword>
<evidence type="ECO:0000256" key="1">
    <source>
        <dbReference type="ARBA" id="ARBA00010641"/>
    </source>
</evidence>
<dbReference type="SUPFAM" id="SSF88946">
    <property type="entry name" value="Sigma2 domain of RNA polymerase sigma factors"/>
    <property type="match status" value="1"/>
</dbReference>
<evidence type="ECO:0000259" key="5">
    <source>
        <dbReference type="Pfam" id="PF04542"/>
    </source>
</evidence>
<name>A0ABZ1BPU5_9FIRM</name>
<dbReference type="Pfam" id="PF08281">
    <property type="entry name" value="Sigma70_r4_2"/>
    <property type="match status" value="1"/>
</dbReference>
<dbReference type="SUPFAM" id="SSF88659">
    <property type="entry name" value="Sigma3 and sigma4 domains of RNA polymerase sigma factors"/>
    <property type="match status" value="1"/>
</dbReference>
<reference evidence="8" key="1">
    <citation type="submission" date="2023-12" db="EMBL/GenBank/DDBJ databases">
        <title>Novel isolates from deep terrestrial aquifers shed light on the physiology and ecology of the class Limnochordia.</title>
        <authorList>
            <person name="Karnachuk O.V."/>
            <person name="Lukina A.P."/>
            <person name="Avakyan M.R."/>
            <person name="Kadnikov V."/>
            <person name="Begmatov S."/>
            <person name="Beletsky A.V."/>
            <person name="Mardanov A.V."/>
            <person name="Ravin N.V."/>
        </authorList>
    </citation>
    <scope>NUCLEOTIDE SEQUENCE [LARGE SCALE GENOMIC DNA]</scope>
    <source>
        <strain evidence="8">LN</strain>
    </source>
</reference>
<dbReference type="InterPro" id="IPR039425">
    <property type="entry name" value="RNA_pol_sigma-70-like"/>
</dbReference>
<dbReference type="NCBIfam" id="TIGR02937">
    <property type="entry name" value="sigma70-ECF"/>
    <property type="match status" value="1"/>
</dbReference>
<comment type="similarity">
    <text evidence="1">Belongs to the sigma-70 factor family. ECF subfamily.</text>
</comment>
<sequence>MAEHDWAREAGGRVSSVKEPWRRQLPRAETDVMARLAAGDVRALEELYDRHAAALYGMLGRLVPDRRDREEILQETFVAVWRHADTYDGRRGSVHTWLFAIAHRKAIDRLRAQRSRPAETPMDPLVTVPVGQEAEVDGLYRVDPTADGAQASEQRQAVMRALMGLPAEQRDVVVMAYLMGYSSTEIAELRRLPVGTVKSRMQRALARLRRLLGPEEVGP</sequence>
<dbReference type="InterPro" id="IPR014284">
    <property type="entry name" value="RNA_pol_sigma-70_dom"/>
</dbReference>
<evidence type="ECO:0000256" key="4">
    <source>
        <dbReference type="ARBA" id="ARBA00023163"/>
    </source>
</evidence>
<feature type="domain" description="RNA polymerase sigma-70 region 2" evidence="5">
    <location>
        <begin position="47"/>
        <end position="115"/>
    </location>
</feature>
<evidence type="ECO:0000256" key="2">
    <source>
        <dbReference type="ARBA" id="ARBA00023015"/>
    </source>
</evidence>
<evidence type="ECO:0000256" key="3">
    <source>
        <dbReference type="ARBA" id="ARBA00023082"/>
    </source>
</evidence>
<evidence type="ECO:0000313" key="8">
    <source>
        <dbReference type="Proteomes" id="UP001333102"/>
    </source>
</evidence>
<feature type="domain" description="RNA polymerase sigma factor 70 region 4 type 2" evidence="6">
    <location>
        <begin position="155"/>
        <end position="208"/>
    </location>
</feature>
<evidence type="ECO:0000259" key="6">
    <source>
        <dbReference type="Pfam" id="PF08281"/>
    </source>
</evidence>
<dbReference type="Gene3D" id="1.10.1740.10">
    <property type="match status" value="1"/>
</dbReference>
<dbReference type="InterPro" id="IPR013249">
    <property type="entry name" value="RNA_pol_sigma70_r4_t2"/>
</dbReference>
<keyword evidence="2" id="KW-0805">Transcription regulation</keyword>
<dbReference type="InterPro" id="IPR036388">
    <property type="entry name" value="WH-like_DNA-bd_sf"/>
</dbReference>
<gene>
    <name evidence="7" type="ORF">VLY81_00110</name>
</gene>
<evidence type="ECO:0000313" key="7">
    <source>
        <dbReference type="EMBL" id="WRP14610.1"/>
    </source>
</evidence>
<dbReference type="RefSeq" id="WP_324668964.1">
    <property type="nucleotide sequence ID" value="NZ_CP141614.1"/>
</dbReference>
<dbReference type="EMBL" id="CP141614">
    <property type="protein sequence ID" value="WRP14610.1"/>
    <property type="molecule type" value="Genomic_DNA"/>
</dbReference>
<keyword evidence="3" id="KW-0731">Sigma factor</keyword>
<dbReference type="InterPro" id="IPR013324">
    <property type="entry name" value="RNA_pol_sigma_r3/r4-like"/>
</dbReference>
<dbReference type="CDD" id="cd06171">
    <property type="entry name" value="Sigma70_r4"/>
    <property type="match status" value="1"/>
</dbReference>
<dbReference type="Proteomes" id="UP001333102">
    <property type="component" value="Chromosome"/>
</dbReference>
<dbReference type="Gene3D" id="1.10.10.10">
    <property type="entry name" value="Winged helix-like DNA-binding domain superfamily/Winged helix DNA-binding domain"/>
    <property type="match status" value="1"/>
</dbReference>
<keyword evidence="8" id="KW-1185">Reference proteome</keyword>
<accession>A0ABZ1BPU5</accession>
<dbReference type="Pfam" id="PF04542">
    <property type="entry name" value="Sigma70_r2"/>
    <property type="match status" value="1"/>
</dbReference>
<protein>
    <submittedName>
        <fullName evidence="7">Sigma-70 family RNA polymerase sigma factor</fullName>
    </submittedName>
</protein>
<dbReference type="InterPro" id="IPR013325">
    <property type="entry name" value="RNA_pol_sigma_r2"/>
</dbReference>